<feature type="transmembrane region" description="Helical" evidence="9">
    <location>
        <begin position="286"/>
        <end position="310"/>
    </location>
</feature>
<dbReference type="InterPro" id="IPR050367">
    <property type="entry name" value="APC_superfamily"/>
</dbReference>
<evidence type="ECO:0000256" key="2">
    <source>
        <dbReference type="ARBA" id="ARBA00008220"/>
    </source>
</evidence>
<keyword evidence="6" id="KW-0029">Amino-acid transport</keyword>
<comment type="caution">
    <text evidence="10">The sequence shown here is derived from an EMBL/GenBank/DDBJ whole genome shotgun (WGS) entry which is preliminary data.</text>
</comment>
<evidence type="ECO:0000313" key="11">
    <source>
        <dbReference type="Proteomes" id="UP000789707"/>
    </source>
</evidence>
<organism evidence="10 11">
    <name type="scientific">Periweissella fabaria</name>
    <dbReference type="NCBI Taxonomy" id="546157"/>
    <lineage>
        <taxon>Bacteria</taxon>
        <taxon>Bacillati</taxon>
        <taxon>Bacillota</taxon>
        <taxon>Bacilli</taxon>
        <taxon>Lactobacillales</taxon>
        <taxon>Lactobacillaceae</taxon>
        <taxon>Periweissella</taxon>
    </lineage>
</organism>
<keyword evidence="7 9" id="KW-1133">Transmembrane helix</keyword>
<dbReference type="Gene3D" id="1.20.1740.10">
    <property type="entry name" value="Amino acid/polyamine transporter I"/>
    <property type="match status" value="1"/>
</dbReference>
<dbReference type="EMBL" id="CAKKNS010000001">
    <property type="protein sequence ID" value="CAH0416073.1"/>
    <property type="molecule type" value="Genomic_DNA"/>
</dbReference>
<keyword evidence="3" id="KW-0813">Transport</keyword>
<evidence type="ECO:0000313" key="10">
    <source>
        <dbReference type="EMBL" id="CAH0416073.1"/>
    </source>
</evidence>
<feature type="transmembrane region" description="Helical" evidence="9">
    <location>
        <begin position="243"/>
        <end position="266"/>
    </location>
</feature>
<dbReference type="PIRSF" id="PIRSF006060">
    <property type="entry name" value="AA_transporter"/>
    <property type="match status" value="1"/>
</dbReference>
<feature type="transmembrane region" description="Helical" evidence="9">
    <location>
        <begin position="421"/>
        <end position="439"/>
    </location>
</feature>
<feature type="transmembrane region" description="Helical" evidence="9">
    <location>
        <begin position="451"/>
        <end position="474"/>
    </location>
</feature>
<proteinExistence type="inferred from homology"/>
<evidence type="ECO:0000256" key="4">
    <source>
        <dbReference type="ARBA" id="ARBA00022475"/>
    </source>
</evidence>
<evidence type="ECO:0000256" key="6">
    <source>
        <dbReference type="ARBA" id="ARBA00022970"/>
    </source>
</evidence>
<feature type="transmembrane region" description="Helical" evidence="9">
    <location>
        <begin position="343"/>
        <end position="361"/>
    </location>
</feature>
<feature type="transmembrane region" description="Helical" evidence="9">
    <location>
        <begin position="122"/>
        <end position="143"/>
    </location>
</feature>
<evidence type="ECO:0000256" key="5">
    <source>
        <dbReference type="ARBA" id="ARBA00022692"/>
    </source>
</evidence>
<feature type="transmembrane region" description="Helical" evidence="9">
    <location>
        <begin position="397"/>
        <end position="415"/>
    </location>
</feature>
<keyword evidence="4" id="KW-1003">Cell membrane</keyword>
<evidence type="ECO:0000256" key="1">
    <source>
        <dbReference type="ARBA" id="ARBA00004651"/>
    </source>
</evidence>
<dbReference type="Proteomes" id="UP000789707">
    <property type="component" value="Unassembled WGS sequence"/>
</dbReference>
<dbReference type="RefSeq" id="WP_230096137.1">
    <property type="nucleotide sequence ID" value="NZ_CAKKNS010000001.1"/>
</dbReference>
<feature type="transmembrane region" description="Helical" evidence="9">
    <location>
        <begin position="150"/>
        <end position="175"/>
    </location>
</feature>
<dbReference type="Pfam" id="PF13520">
    <property type="entry name" value="AA_permease_2"/>
    <property type="match status" value="1"/>
</dbReference>
<reference evidence="10 11" key="1">
    <citation type="submission" date="2021-11" db="EMBL/GenBank/DDBJ databases">
        <authorList>
            <person name="Depoorter E."/>
        </authorList>
    </citation>
    <scope>NUCLEOTIDE SEQUENCE [LARGE SCALE GENOMIC DNA]</scope>
    <source>
        <strain evidence="10 11">LMG 24289</strain>
    </source>
</reference>
<feature type="transmembrane region" description="Helical" evidence="9">
    <location>
        <begin position="367"/>
        <end position="385"/>
    </location>
</feature>
<evidence type="ECO:0000256" key="8">
    <source>
        <dbReference type="ARBA" id="ARBA00023136"/>
    </source>
</evidence>
<sequence>MTKHIQKITLPALIALVISSAIGAGIFDLPTTFAKVATPGPVMLAWFITGIGILMLALSLNHLVLNKPELTGVSAYAQAGFGDFAGFISGWGYWLSAWLGNFAFASIMMSAFGYFVPSLKSGNSLSAIVFASIISWGLTLLVTRGVESAAVINTIVTICKLIPLFAFIVVALLSFNAGIFTEHFWVNFQTNMHNQALFTSATTSGIIDQVKGCILSMMWVFVGVEGAAMMAGRAQRKSDAGRATIIGLLSLLMLYVVISLLPYGYLTQAQLLKLHHPALVYLFKNLVGDFGGAFISIGLIISIMGSWLSWTMLPVEATSLMAHQKLLPQWFGKLNAAKAPANSLWLTQILVQGFLISLLFTKEAYNFAYSLCTAAIVVCYVLVGAYELKLGYQQRQFHIIMPGFITCLFEITAIAMAGLQLLWLCTIAYLLGFILYIKAKHENHQTMKRYEWVSMGAISALAISAIGALISGLISI</sequence>
<evidence type="ECO:0000256" key="7">
    <source>
        <dbReference type="ARBA" id="ARBA00022989"/>
    </source>
</evidence>
<feature type="transmembrane region" description="Helical" evidence="9">
    <location>
        <begin position="93"/>
        <end position="116"/>
    </location>
</feature>
<comment type="subcellular location">
    <subcellularLocation>
        <location evidence="1">Cell membrane</location>
        <topology evidence="1">Multi-pass membrane protein</topology>
    </subcellularLocation>
</comment>
<keyword evidence="5 9" id="KW-0812">Transmembrane</keyword>
<dbReference type="InterPro" id="IPR004754">
    <property type="entry name" value="Amino_acid_antiprt"/>
</dbReference>
<dbReference type="InterPro" id="IPR002293">
    <property type="entry name" value="AA/rel_permease1"/>
</dbReference>
<protein>
    <submittedName>
        <fullName evidence="10">Arginine/ornithine antiporter ArcD1</fullName>
    </submittedName>
</protein>
<feature type="transmembrane region" description="Helical" evidence="9">
    <location>
        <begin position="39"/>
        <end position="60"/>
    </location>
</feature>
<evidence type="ECO:0000256" key="3">
    <source>
        <dbReference type="ARBA" id="ARBA00022448"/>
    </source>
</evidence>
<keyword evidence="11" id="KW-1185">Reference proteome</keyword>
<name>A0ABM8Z451_9LACO</name>
<dbReference type="PANTHER" id="PTHR42770:SF4">
    <property type="entry name" value="ARGININE_ORNITHINE ANTIPORTER-RELATED"/>
    <property type="match status" value="1"/>
</dbReference>
<accession>A0ABM8Z451</accession>
<dbReference type="NCBIfam" id="TIGR00905">
    <property type="entry name" value="2A0302"/>
    <property type="match status" value="1"/>
</dbReference>
<gene>
    <name evidence="10" type="primary">arcD1_2</name>
    <name evidence="10" type="ORF">WFA24289_00372</name>
</gene>
<comment type="similarity">
    <text evidence="2">Belongs to the amino acid-polyamine-organocation (APC) superfamily. Basic amino acid/polyamine antiporter (APA) (TC 2.A.3.2) family.</text>
</comment>
<evidence type="ECO:0000256" key="9">
    <source>
        <dbReference type="SAM" id="Phobius"/>
    </source>
</evidence>
<keyword evidence="8 9" id="KW-0472">Membrane</keyword>
<dbReference type="PANTHER" id="PTHR42770">
    <property type="entry name" value="AMINO ACID TRANSPORTER-RELATED"/>
    <property type="match status" value="1"/>
</dbReference>